<dbReference type="Gene3D" id="1.10.287.130">
    <property type="match status" value="1"/>
</dbReference>
<dbReference type="CDD" id="cd00082">
    <property type="entry name" value="HisKA"/>
    <property type="match status" value="1"/>
</dbReference>
<dbReference type="InterPro" id="IPR005467">
    <property type="entry name" value="His_kinase_dom"/>
</dbReference>
<dbReference type="PROSITE" id="PS50885">
    <property type="entry name" value="HAMP"/>
    <property type="match status" value="1"/>
</dbReference>
<dbReference type="InterPro" id="IPR036097">
    <property type="entry name" value="HisK_dim/P_sf"/>
</dbReference>
<dbReference type="CDD" id="cd00075">
    <property type="entry name" value="HATPase"/>
    <property type="match status" value="1"/>
</dbReference>
<dbReference type="FunFam" id="1.10.287.130:FF:000001">
    <property type="entry name" value="Two-component sensor histidine kinase"/>
    <property type="match status" value="1"/>
</dbReference>
<sequence length="407" mass="45301">MPEPRNIRTKEQPSLRAAHSNGTHPSVPMSTPASLSPSSTEKDEGAHVRPHSSVPAWLQPFSSLRVQLATIYSLLLLLAVVLVYTLAQTNTLVTVVAILITTLGVLVLAWLSTFLLLRPLSRITDTAQAIALGDLKQRQRLPLRRPPQDEIDRLAGSLHEMVTRLEHAEELQHAAEERFRRFFTDASHQLRTPLTSIRGFTEVLLRGAKDDPETAQRILHLMKNENERMTNLINDLLMLARLDGRGTQKVQFLDLRELAQESIEQVRIQADKKCAISLHAASETRFGFKGNREHLKQLFLVLLDNAVKYGCTEEAATILLSLEQQQNHTVIQIIDHGPGIPEDELTHIFDSFYRGQHQRIAGTGLGLAIATAIVEAHHGTITAESEIGKGTTFTVKLPLPEAVIPPR</sequence>
<evidence type="ECO:0000256" key="6">
    <source>
        <dbReference type="ARBA" id="ARBA00022777"/>
    </source>
</evidence>
<gene>
    <name evidence="13" type="ORF">KTC_43800</name>
</gene>
<evidence type="ECO:0000256" key="2">
    <source>
        <dbReference type="ARBA" id="ARBA00004370"/>
    </source>
</evidence>
<feature type="transmembrane region" description="Helical" evidence="10">
    <location>
        <begin position="93"/>
        <end position="117"/>
    </location>
</feature>
<evidence type="ECO:0000259" key="11">
    <source>
        <dbReference type="PROSITE" id="PS50109"/>
    </source>
</evidence>
<dbReference type="InterPro" id="IPR003661">
    <property type="entry name" value="HisK_dim/P_dom"/>
</dbReference>
<evidence type="ECO:0000256" key="8">
    <source>
        <dbReference type="ARBA" id="ARBA00023136"/>
    </source>
</evidence>
<feature type="domain" description="Histidine kinase" evidence="11">
    <location>
        <begin position="185"/>
        <end position="401"/>
    </location>
</feature>
<evidence type="ECO:0000256" key="5">
    <source>
        <dbReference type="ARBA" id="ARBA00022679"/>
    </source>
</evidence>
<keyword evidence="6" id="KW-0418">Kinase</keyword>
<dbReference type="SUPFAM" id="SSF47384">
    <property type="entry name" value="Homodimeric domain of signal transducing histidine kinase"/>
    <property type="match status" value="1"/>
</dbReference>
<keyword evidence="5" id="KW-0808">Transferase</keyword>
<feature type="transmembrane region" description="Helical" evidence="10">
    <location>
        <begin position="68"/>
        <end position="87"/>
    </location>
</feature>
<dbReference type="InterPro" id="IPR004358">
    <property type="entry name" value="Sig_transdc_His_kin-like_C"/>
</dbReference>
<comment type="subcellular location">
    <subcellularLocation>
        <location evidence="2">Membrane</location>
    </subcellularLocation>
</comment>
<dbReference type="FunFam" id="3.30.565.10:FF:000006">
    <property type="entry name" value="Sensor histidine kinase WalK"/>
    <property type="match status" value="1"/>
</dbReference>
<dbReference type="EMBL" id="AP019376">
    <property type="protein sequence ID" value="BBH89629.1"/>
    <property type="molecule type" value="Genomic_DNA"/>
</dbReference>
<dbReference type="Pfam" id="PF00672">
    <property type="entry name" value="HAMP"/>
    <property type="match status" value="1"/>
</dbReference>
<dbReference type="SUPFAM" id="SSF158472">
    <property type="entry name" value="HAMP domain-like"/>
    <property type="match status" value="1"/>
</dbReference>
<feature type="domain" description="HAMP" evidence="12">
    <location>
        <begin position="114"/>
        <end position="170"/>
    </location>
</feature>
<organism evidence="13">
    <name type="scientific">Thermosporothrix sp. COM3</name>
    <dbReference type="NCBI Taxonomy" id="2490863"/>
    <lineage>
        <taxon>Bacteria</taxon>
        <taxon>Bacillati</taxon>
        <taxon>Chloroflexota</taxon>
        <taxon>Ktedonobacteria</taxon>
        <taxon>Ktedonobacterales</taxon>
        <taxon>Thermosporotrichaceae</taxon>
        <taxon>Thermosporothrix</taxon>
    </lineage>
</organism>
<dbReference type="Gene3D" id="3.30.565.10">
    <property type="entry name" value="Histidine kinase-like ATPase, C-terminal domain"/>
    <property type="match status" value="1"/>
</dbReference>
<evidence type="ECO:0000313" key="13">
    <source>
        <dbReference type="EMBL" id="BBH89629.1"/>
    </source>
</evidence>
<dbReference type="SUPFAM" id="SSF55874">
    <property type="entry name" value="ATPase domain of HSP90 chaperone/DNA topoisomerase II/histidine kinase"/>
    <property type="match status" value="1"/>
</dbReference>
<dbReference type="PANTHER" id="PTHR43711:SF28">
    <property type="entry name" value="SENSOR HISTIDINE KINASE YXDK"/>
    <property type="match status" value="1"/>
</dbReference>
<accession>A0A455SRG6</accession>
<dbReference type="SMART" id="SM00388">
    <property type="entry name" value="HisKA"/>
    <property type="match status" value="1"/>
</dbReference>
<dbReference type="Pfam" id="PF00512">
    <property type="entry name" value="HisKA"/>
    <property type="match status" value="1"/>
</dbReference>
<dbReference type="InterPro" id="IPR003594">
    <property type="entry name" value="HATPase_dom"/>
</dbReference>
<keyword evidence="10" id="KW-0812">Transmembrane</keyword>
<dbReference type="SMART" id="SM00304">
    <property type="entry name" value="HAMP"/>
    <property type="match status" value="1"/>
</dbReference>
<reference evidence="13" key="1">
    <citation type="submission" date="2018-12" db="EMBL/GenBank/DDBJ databases">
        <title>Novel natural products biosynthetic potential of the class Ktedonobacteria.</title>
        <authorList>
            <person name="Zheng Y."/>
            <person name="Saitou A."/>
            <person name="Wang C.M."/>
            <person name="Toyoda A."/>
            <person name="Minakuchi Y."/>
            <person name="Sekiguchi Y."/>
            <person name="Ueda K."/>
            <person name="Takano H."/>
            <person name="Sakai Y."/>
            <person name="Yokota A."/>
            <person name="Yabe S."/>
        </authorList>
    </citation>
    <scope>NUCLEOTIDE SEQUENCE</scope>
    <source>
        <strain evidence="13">COM3</strain>
    </source>
</reference>
<dbReference type="PANTHER" id="PTHR43711">
    <property type="entry name" value="TWO-COMPONENT HISTIDINE KINASE"/>
    <property type="match status" value="1"/>
</dbReference>
<dbReference type="GO" id="GO:0016020">
    <property type="term" value="C:membrane"/>
    <property type="evidence" value="ECO:0007669"/>
    <property type="project" value="UniProtKB-SubCell"/>
</dbReference>
<proteinExistence type="predicted"/>
<comment type="catalytic activity">
    <reaction evidence="1">
        <text>ATP + protein L-histidine = ADP + protein N-phospho-L-histidine.</text>
        <dbReference type="EC" id="2.7.13.3"/>
    </reaction>
</comment>
<dbReference type="Pfam" id="PF02518">
    <property type="entry name" value="HATPase_c"/>
    <property type="match status" value="1"/>
</dbReference>
<name>A0A455SRG6_9CHLR</name>
<keyword evidence="7" id="KW-0902">Two-component regulatory system</keyword>
<protein>
    <recommendedName>
        <fullName evidence="3">histidine kinase</fullName>
        <ecNumber evidence="3">2.7.13.3</ecNumber>
    </recommendedName>
</protein>
<evidence type="ECO:0000256" key="7">
    <source>
        <dbReference type="ARBA" id="ARBA00023012"/>
    </source>
</evidence>
<dbReference type="AlphaFoldDB" id="A0A455SRG6"/>
<dbReference type="PROSITE" id="PS50109">
    <property type="entry name" value="HIS_KIN"/>
    <property type="match status" value="1"/>
</dbReference>
<dbReference type="InterPro" id="IPR050736">
    <property type="entry name" value="Sensor_HK_Regulatory"/>
</dbReference>
<keyword evidence="10" id="KW-1133">Transmembrane helix</keyword>
<evidence type="ECO:0000256" key="1">
    <source>
        <dbReference type="ARBA" id="ARBA00000085"/>
    </source>
</evidence>
<dbReference type="EC" id="2.7.13.3" evidence="3"/>
<dbReference type="InterPro" id="IPR036890">
    <property type="entry name" value="HATPase_C_sf"/>
</dbReference>
<feature type="compositionally biased region" description="Basic and acidic residues" evidence="9">
    <location>
        <begin position="1"/>
        <end position="13"/>
    </location>
</feature>
<dbReference type="Gene3D" id="6.10.340.10">
    <property type="match status" value="1"/>
</dbReference>
<dbReference type="PRINTS" id="PR00344">
    <property type="entry name" value="BCTRLSENSOR"/>
</dbReference>
<dbReference type="InterPro" id="IPR003660">
    <property type="entry name" value="HAMP_dom"/>
</dbReference>
<keyword evidence="4" id="KW-0597">Phosphoprotein</keyword>
<keyword evidence="8 10" id="KW-0472">Membrane</keyword>
<evidence type="ECO:0000256" key="4">
    <source>
        <dbReference type="ARBA" id="ARBA00022553"/>
    </source>
</evidence>
<evidence type="ECO:0000256" key="3">
    <source>
        <dbReference type="ARBA" id="ARBA00012438"/>
    </source>
</evidence>
<feature type="compositionally biased region" description="Polar residues" evidence="9">
    <location>
        <begin position="20"/>
        <end position="39"/>
    </location>
</feature>
<dbReference type="GO" id="GO:0000155">
    <property type="term" value="F:phosphorelay sensor kinase activity"/>
    <property type="evidence" value="ECO:0007669"/>
    <property type="project" value="InterPro"/>
</dbReference>
<dbReference type="CDD" id="cd06225">
    <property type="entry name" value="HAMP"/>
    <property type="match status" value="1"/>
</dbReference>
<evidence type="ECO:0000256" key="9">
    <source>
        <dbReference type="SAM" id="MobiDB-lite"/>
    </source>
</evidence>
<feature type="region of interest" description="Disordered" evidence="9">
    <location>
        <begin position="1"/>
        <end position="48"/>
    </location>
</feature>
<evidence type="ECO:0000256" key="10">
    <source>
        <dbReference type="SAM" id="Phobius"/>
    </source>
</evidence>
<dbReference type="SMART" id="SM00387">
    <property type="entry name" value="HATPase_c"/>
    <property type="match status" value="1"/>
</dbReference>
<evidence type="ECO:0000259" key="12">
    <source>
        <dbReference type="PROSITE" id="PS50885"/>
    </source>
</evidence>